<accession>A0A392VQW7</accession>
<dbReference type="AlphaFoldDB" id="A0A392VQW7"/>
<evidence type="ECO:0000313" key="1">
    <source>
        <dbReference type="EMBL" id="MCI90784.1"/>
    </source>
</evidence>
<organism evidence="1 2">
    <name type="scientific">Trifolium medium</name>
    <dbReference type="NCBI Taxonomy" id="97028"/>
    <lineage>
        <taxon>Eukaryota</taxon>
        <taxon>Viridiplantae</taxon>
        <taxon>Streptophyta</taxon>
        <taxon>Embryophyta</taxon>
        <taxon>Tracheophyta</taxon>
        <taxon>Spermatophyta</taxon>
        <taxon>Magnoliopsida</taxon>
        <taxon>eudicotyledons</taxon>
        <taxon>Gunneridae</taxon>
        <taxon>Pentapetalae</taxon>
        <taxon>rosids</taxon>
        <taxon>fabids</taxon>
        <taxon>Fabales</taxon>
        <taxon>Fabaceae</taxon>
        <taxon>Papilionoideae</taxon>
        <taxon>50 kb inversion clade</taxon>
        <taxon>NPAAA clade</taxon>
        <taxon>Hologalegina</taxon>
        <taxon>IRL clade</taxon>
        <taxon>Trifolieae</taxon>
        <taxon>Trifolium</taxon>
    </lineage>
</organism>
<dbReference type="Proteomes" id="UP000265520">
    <property type="component" value="Unassembled WGS sequence"/>
</dbReference>
<evidence type="ECO:0000313" key="2">
    <source>
        <dbReference type="Proteomes" id="UP000265520"/>
    </source>
</evidence>
<protein>
    <submittedName>
        <fullName evidence="1">Uncharacterized protein</fullName>
    </submittedName>
</protein>
<reference evidence="1 2" key="1">
    <citation type="journal article" date="2018" name="Front. Plant Sci.">
        <title>Red Clover (Trifolium pratense) and Zigzag Clover (T. medium) - A Picture of Genomic Similarities and Differences.</title>
        <authorList>
            <person name="Dluhosova J."/>
            <person name="Istvanek J."/>
            <person name="Nedelnik J."/>
            <person name="Repkova J."/>
        </authorList>
    </citation>
    <scope>NUCLEOTIDE SEQUENCE [LARGE SCALE GENOMIC DNA]</scope>
    <source>
        <strain evidence="2">cv. 10/8</strain>
        <tissue evidence="1">Leaf</tissue>
    </source>
</reference>
<name>A0A392VQW7_9FABA</name>
<sequence>MLKPLSALCLSKPRAWGAVDWAMNQ</sequence>
<proteinExistence type="predicted"/>
<dbReference type="EMBL" id="LXQA011254122">
    <property type="protein sequence ID" value="MCI90784.1"/>
    <property type="molecule type" value="Genomic_DNA"/>
</dbReference>
<feature type="non-terminal residue" evidence="1">
    <location>
        <position position="25"/>
    </location>
</feature>
<keyword evidence="2" id="KW-1185">Reference proteome</keyword>
<comment type="caution">
    <text evidence="1">The sequence shown here is derived from an EMBL/GenBank/DDBJ whole genome shotgun (WGS) entry which is preliminary data.</text>
</comment>